<dbReference type="Pfam" id="PF06296">
    <property type="entry name" value="RelE"/>
    <property type="match status" value="1"/>
</dbReference>
<dbReference type="EMBL" id="QQAX01000021">
    <property type="protein sequence ID" value="RDI41106.1"/>
    <property type="molecule type" value="Genomic_DNA"/>
</dbReference>
<dbReference type="PIRSF" id="PIRSF018634">
    <property type="entry name" value="UCP018634"/>
    <property type="match status" value="1"/>
</dbReference>
<protein>
    <recommendedName>
        <fullName evidence="3">RelE toxin of RelEB toxin-antitoxin system</fullName>
    </recommendedName>
</protein>
<dbReference type="Proteomes" id="UP000254720">
    <property type="component" value="Unassembled WGS sequence"/>
</dbReference>
<dbReference type="OrthoDB" id="8607264at2"/>
<dbReference type="AlphaFoldDB" id="A0A370GD37"/>
<dbReference type="RefSeq" id="WP_114834985.1">
    <property type="nucleotide sequence ID" value="NZ_LR699117.1"/>
</dbReference>
<evidence type="ECO:0000313" key="2">
    <source>
        <dbReference type="Proteomes" id="UP000254720"/>
    </source>
</evidence>
<evidence type="ECO:0008006" key="3">
    <source>
        <dbReference type="Google" id="ProtNLM"/>
    </source>
</evidence>
<keyword evidence="2" id="KW-1185">Reference proteome</keyword>
<evidence type="ECO:0000313" key="1">
    <source>
        <dbReference type="EMBL" id="RDI41106.1"/>
    </source>
</evidence>
<proteinExistence type="predicted"/>
<accession>A0A370GD37</accession>
<dbReference type="InterPro" id="IPR009387">
    <property type="entry name" value="HigB-2"/>
</dbReference>
<comment type="caution">
    <text evidence="1">The sequence shown here is derived from an EMBL/GenBank/DDBJ whole genome shotgun (WGS) entry which is preliminary data.</text>
</comment>
<organism evidence="1 2">
    <name type="scientific">Aquicella lusitana</name>
    <dbReference type="NCBI Taxonomy" id="254246"/>
    <lineage>
        <taxon>Bacteria</taxon>
        <taxon>Pseudomonadati</taxon>
        <taxon>Pseudomonadota</taxon>
        <taxon>Gammaproteobacteria</taxon>
        <taxon>Legionellales</taxon>
        <taxon>Coxiellaceae</taxon>
        <taxon>Aquicella</taxon>
    </lineage>
</organism>
<reference evidence="1 2" key="1">
    <citation type="submission" date="2018-07" db="EMBL/GenBank/DDBJ databases">
        <title>Genomic Encyclopedia of Type Strains, Phase IV (KMG-IV): sequencing the most valuable type-strain genomes for metagenomic binning, comparative biology and taxonomic classification.</title>
        <authorList>
            <person name="Goeker M."/>
        </authorList>
    </citation>
    <scope>NUCLEOTIDE SEQUENCE [LARGE SCALE GENOMIC DNA]</scope>
    <source>
        <strain evidence="1 2">DSM 16500</strain>
    </source>
</reference>
<gene>
    <name evidence="1" type="ORF">C8D86_1214</name>
</gene>
<sequence>MRIFKTPVFAKWAKQEKLTDSQLRQAIREMEQGLIDADLGGHIYKKRIALPGRGKRGGSRSILAYQAKEKAFFIFGFAKNEKATISDEELKIAKVFAKELLQYSNEQLNKLIKDGKLYEVKYEG</sequence>
<name>A0A370GD37_9COXI</name>